<evidence type="ECO:0000256" key="1">
    <source>
        <dbReference type="SAM" id="MobiDB-lite"/>
    </source>
</evidence>
<dbReference type="InterPro" id="IPR052926">
    <property type="entry name" value="Metallo-beta-lactamase_dom"/>
</dbReference>
<dbReference type="STRING" id="2070753.A0A3A2ZNW7"/>
<dbReference type="InterPro" id="IPR041712">
    <property type="entry name" value="DHPS-like_MBL-fold"/>
</dbReference>
<evidence type="ECO:0000313" key="3">
    <source>
        <dbReference type="Proteomes" id="UP000266188"/>
    </source>
</evidence>
<reference evidence="3" key="1">
    <citation type="submission" date="2017-02" db="EMBL/GenBank/DDBJ databases">
        <authorList>
            <person name="Tafer H."/>
            <person name="Lopandic K."/>
        </authorList>
    </citation>
    <scope>NUCLEOTIDE SEQUENCE [LARGE SCALE GENOMIC DNA]</scope>
    <source>
        <strain evidence="3">CBS 366.77</strain>
    </source>
</reference>
<proteinExistence type="predicted"/>
<dbReference type="PANTHER" id="PTHR13754:SF13">
    <property type="entry name" value="METALLO-BETA-LACTAMASE SUPERFAMILY PROTEIN (AFU_ORTHOLOGUE AFUA_3G07630)"/>
    <property type="match status" value="1"/>
</dbReference>
<dbReference type="OrthoDB" id="1470350at2759"/>
<dbReference type="InterPro" id="IPR036866">
    <property type="entry name" value="RibonucZ/Hydroxyglut_hydro"/>
</dbReference>
<comment type="caution">
    <text evidence="2">The sequence shown here is derived from an EMBL/GenBank/DDBJ whole genome shotgun (WGS) entry which is preliminary data.</text>
</comment>
<organism evidence="2 3">
    <name type="scientific">Aspergillus sclerotialis</name>
    <dbReference type="NCBI Taxonomy" id="2070753"/>
    <lineage>
        <taxon>Eukaryota</taxon>
        <taxon>Fungi</taxon>
        <taxon>Dikarya</taxon>
        <taxon>Ascomycota</taxon>
        <taxon>Pezizomycotina</taxon>
        <taxon>Eurotiomycetes</taxon>
        <taxon>Eurotiomycetidae</taxon>
        <taxon>Eurotiales</taxon>
        <taxon>Aspergillaceae</taxon>
        <taxon>Aspergillus</taxon>
        <taxon>Aspergillus subgen. Polypaecilum</taxon>
    </lineage>
</organism>
<protein>
    <submittedName>
        <fullName evidence="2">Metallo-beta-lactamase superfamily protein</fullName>
    </submittedName>
</protein>
<dbReference type="GO" id="GO:0016740">
    <property type="term" value="F:transferase activity"/>
    <property type="evidence" value="ECO:0007669"/>
    <property type="project" value="TreeGrafter"/>
</dbReference>
<feature type="compositionally biased region" description="Polar residues" evidence="1">
    <location>
        <begin position="15"/>
        <end position="26"/>
    </location>
</feature>
<dbReference type="AlphaFoldDB" id="A0A3A2ZNW7"/>
<gene>
    <name evidence="2" type="ORF">PHISCL_04538</name>
</gene>
<dbReference type="PANTHER" id="PTHR13754">
    <property type="entry name" value="METALLO-BETA-LACTAMASE SUPERFAMILY PROTEIN"/>
    <property type="match status" value="1"/>
</dbReference>
<name>A0A3A2ZNW7_9EURO</name>
<feature type="region of interest" description="Disordered" evidence="1">
    <location>
        <begin position="1"/>
        <end position="26"/>
    </location>
</feature>
<evidence type="ECO:0000313" key="2">
    <source>
        <dbReference type="EMBL" id="RJE23137.1"/>
    </source>
</evidence>
<sequence>MPQKPGIQTRHPRQLKSTTPPQQLGTSLSVSHPYVDMSSHDLVEIDSLEATVIIDNELDPLSTIAPDTVHVSGQMASLAKCSPHKVDDRGLACREVRMEDICCSAHGLSILVTATKGNTKHSVLFDAGPEEEAWERNVKRLHPALCSVDLIQLSHWHRDHSGGLLRAIRMINNAKQAKGLQKGVIADVHPARPDYRGFALGEKIVSLEADPTFEELEAAGATIYKQDKTHTVLDNMFLISGEIPRLTPYETGLKGAMRYERNESDWVSDETIADERFLMCNLRGKGIVMFTACSHAGVVNASKHAVNFLQGSVPLHAVIGGFHLATGEHEQIESTVKDLKRLDPAVLLPGHCTGWRAKFTIEKHMPGTLVPCTVGIKITF</sequence>
<accession>A0A3A2ZNW7</accession>
<dbReference type="Proteomes" id="UP000266188">
    <property type="component" value="Unassembled WGS sequence"/>
</dbReference>
<dbReference type="Gene3D" id="3.60.15.10">
    <property type="entry name" value="Ribonuclease Z/Hydroxyacylglutathione hydrolase-like"/>
    <property type="match status" value="1"/>
</dbReference>
<keyword evidence="3" id="KW-1185">Reference proteome</keyword>
<dbReference type="SUPFAM" id="SSF56281">
    <property type="entry name" value="Metallo-hydrolase/oxidoreductase"/>
    <property type="match status" value="1"/>
</dbReference>
<dbReference type="EMBL" id="MVGC01000134">
    <property type="protein sequence ID" value="RJE23137.1"/>
    <property type="molecule type" value="Genomic_DNA"/>
</dbReference>
<dbReference type="CDD" id="cd07713">
    <property type="entry name" value="DHPS-like_MBL-fold"/>
    <property type="match status" value="1"/>
</dbReference>